<feature type="transmembrane region" description="Helical" evidence="6">
    <location>
        <begin position="45"/>
        <end position="69"/>
    </location>
</feature>
<dbReference type="AlphaFoldDB" id="A0A517MFK3"/>
<keyword evidence="5 6" id="KW-0472">Membrane</keyword>
<feature type="transmembrane region" description="Helical" evidence="6">
    <location>
        <begin position="278"/>
        <end position="301"/>
    </location>
</feature>
<dbReference type="KEGG" id="rml:FF011L_24410"/>
<dbReference type="RefSeq" id="WP_218933146.1">
    <property type="nucleotide sequence ID" value="NZ_CP036262.1"/>
</dbReference>
<dbReference type="Proteomes" id="UP000320672">
    <property type="component" value="Chromosome"/>
</dbReference>
<dbReference type="InterPro" id="IPR022791">
    <property type="entry name" value="L-PG_synthase/AglD"/>
</dbReference>
<comment type="subcellular location">
    <subcellularLocation>
        <location evidence="1">Cell membrane</location>
        <topology evidence="1">Multi-pass membrane protein</topology>
    </subcellularLocation>
</comment>
<protein>
    <recommendedName>
        <fullName evidence="9">Flippase-like domain-containing protein</fullName>
    </recommendedName>
</protein>
<feature type="transmembrane region" description="Helical" evidence="6">
    <location>
        <begin position="123"/>
        <end position="146"/>
    </location>
</feature>
<name>A0A517MFK3_9BACT</name>
<accession>A0A517MFK3</accession>
<dbReference type="GO" id="GO:0005886">
    <property type="term" value="C:plasma membrane"/>
    <property type="evidence" value="ECO:0007669"/>
    <property type="project" value="UniProtKB-SubCell"/>
</dbReference>
<keyword evidence="4 6" id="KW-1133">Transmembrane helix</keyword>
<reference evidence="7 8" key="1">
    <citation type="submission" date="2019-02" db="EMBL/GenBank/DDBJ databases">
        <title>Deep-cultivation of Planctomycetes and their phenomic and genomic characterization uncovers novel biology.</title>
        <authorList>
            <person name="Wiegand S."/>
            <person name="Jogler M."/>
            <person name="Boedeker C."/>
            <person name="Pinto D."/>
            <person name="Vollmers J."/>
            <person name="Rivas-Marin E."/>
            <person name="Kohn T."/>
            <person name="Peeters S.H."/>
            <person name="Heuer A."/>
            <person name="Rast P."/>
            <person name="Oberbeckmann S."/>
            <person name="Bunk B."/>
            <person name="Jeske O."/>
            <person name="Meyerdierks A."/>
            <person name="Storesund J.E."/>
            <person name="Kallscheuer N."/>
            <person name="Luecker S."/>
            <person name="Lage O.M."/>
            <person name="Pohl T."/>
            <person name="Merkel B.J."/>
            <person name="Hornburger P."/>
            <person name="Mueller R.-W."/>
            <person name="Bruemmer F."/>
            <person name="Labrenz M."/>
            <person name="Spormann A.M."/>
            <person name="Op den Camp H."/>
            <person name="Overmann J."/>
            <person name="Amann R."/>
            <person name="Jetten M.S.M."/>
            <person name="Mascher T."/>
            <person name="Medema M.H."/>
            <person name="Devos D.P."/>
            <person name="Kaster A.-K."/>
            <person name="Ovreas L."/>
            <person name="Rohde M."/>
            <person name="Galperin M.Y."/>
            <person name="Jogler C."/>
        </authorList>
    </citation>
    <scope>NUCLEOTIDE SEQUENCE [LARGE SCALE GENOMIC DNA]</scope>
    <source>
        <strain evidence="7 8">FF011L</strain>
    </source>
</reference>
<feature type="transmembrane region" description="Helical" evidence="6">
    <location>
        <begin position="232"/>
        <end position="257"/>
    </location>
</feature>
<proteinExistence type="predicted"/>
<feature type="transmembrane region" description="Helical" evidence="6">
    <location>
        <begin position="198"/>
        <end position="220"/>
    </location>
</feature>
<evidence type="ECO:0008006" key="9">
    <source>
        <dbReference type="Google" id="ProtNLM"/>
    </source>
</evidence>
<evidence type="ECO:0000256" key="3">
    <source>
        <dbReference type="ARBA" id="ARBA00022692"/>
    </source>
</evidence>
<organism evidence="7 8">
    <name type="scientific">Roseimaritima multifibrata</name>
    <dbReference type="NCBI Taxonomy" id="1930274"/>
    <lineage>
        <taxon>Bacteria</taxon>
        <taxon>Pseudomonadati</taxon>
        <taxon>Planctomycetota</taxon>
        <taxon>Planctomycetia</taxon>
        <taxon>Pirellulales</taxon>
        <taxon>Pirellulaceae</taxon>
        <taxon>Roseimaritima</taxon>
    </lineage>
</organism>
<evidence type="ECO:0000256" key="2">
    <source>
        <dbReference type="ARBA" id="ARBA00022475"/>
    </source>
</evidence>
<feature type="transmembrane region" description="Helical" evidence="6">
    <location>
        <begin position="7"/>
        <end position="25"/>
    </location>
</feature>
<evidence type="ECO:0000256" key="4">
    <source>
        <dbReference type="ARBA" id="ARBA00022989"/>
    </source>
</evidence>
<feature type="transmembrane region" description="Helical" evidence="6">
    <location>
        <begin position="152"/>
        <end position="177"/>
    </location>
</feature>
<keyword evidence="8" id="KW-1185">Reference proteome</keyword>
<evidence type="ECO:0000256" key="1">
    <source>
        <dbReference type="ARBA" id="ARBA00004651"/>
    </source>
</evidence>
<evidence type="ECO:0000256" key="5">
    <source>
        <dbReference type="ARBA" id="ARBA00023136"/>
    </source>
</evidence>
<evidence type="ECO:0000313" key="7">
    <source>
        <dbReference type="EMBL" id="QDS93668.1"/>
    </source>
</evidence>
<keyword evidence="3 6" id="KW-0812">Transmembrane</keyword>
<dbReference type="EMBL" id="CP036262">
    <property type="protein sequence ID" value="QDS93668.1"/>
    <property type="molecule type" value="Genomic_DNA"/>
</dbReference>
<sequence length="313" mass="33066">MSNKLKTGLRCVVILVVLIGLWFTVSDAYRQIHTDAGKQELLGRLQWRWVGFAAFCYALGLFPAAYYWYRILRRFDVPVSAGRAIAAHIQGHLGKYVPGKAMVVVLRVGAIAGPGVAPMTATLAVFIETLTMMATGGTIAGIVVANTGAPRWVTWLAIGLVLAASLPTIPSLFRLVLGRLQKNRTAAVSLRAYDWSTFFLGWGWMSLTWIAIGASFAATVHAIVPLASEADLLVAAAAMGLAVVAGFVSLLPGGAGVRELILTAILAPRIGTAEALTAALLARVIFLAVEVVAAGVCTAALRRSTDGVQPAEE</sequence>
<evidence type="ECO:0000313" key="8">
    <source>
        <dbReference type="Proteomes" id="UP000320672"/>
    </source>
</evidence>
<gene>
    <name evidence="7" type="ORF">FF011L_24410</name>
</gene>
<keyword evidence="2" id="KW-1003">Cell membrane</keyword>
<evidence type="ECO:0000256" key="6">
    <source>
        <dbReference type="SAM" id="Phobius"/>
    </source>
</evidence>
<dbReference type="Pfam" id="PF03706">
    <property type="entry name" value="LPG_synthase_TM"/>
    <property type="match status" value="1"/>
</dbReference>